<dbReference type="InterPro" id="IPR036188">
    <property type="entry name" value="FAD/NAD-bd_sf"/>
</dbReference>
<dbReference type="PRINTS" id="PR00153">
    <property type="entry name" value="CSAPPISMRASE"/>
</dbReference>
<dbReference type="SUPFAM" id="SSF51905">
    <property type="entry name" value="FAD/NAD(P)-binding domain"/>
    <property type="match status" value="1"/>
</dbReference>
<dbReference type="SUPFAM" id="SSF50891">
    <property type="entry name" value="Cyclophilin-like"/>
    <property type="match status" value="1"/>
</dbReference>
<feature type="domain" description="PpiC" evidence="3">
    <location>
        <begin position="876"/>
        <end position="990"/>
    </location>
</feature>
<dbReference type="Proteomes" id="UP001642484">
    <property type="component" value="Unassembled WGS sequence"/>
</dbReference>
<keyword evidence="5" id="KW-1185">Reference proteome</keyword>
<dbReference type="PROSITE" id="PS50072">
    <property type="entry name" value="CSA_PPIASE_2"/>
    <property type="match status" value="1"/>
</dbReference>
<dbReference type="SUPFAM" id="SSF54534">
    <property type="entry name" value="FKBP-like"/>
    <property type="match status" value="1"/>
</dbReference>
<dbReference type="PROSITE" id="PS50198">
    <property type="entry name" value="PPIC_PPIASE_2"/>
    <property type="match status" value="1"/>
</dbReference>
<dbReference type="PANTHER" id="PTHR46313:SF3">
    <property type="entry name" value="PROLYCOPENE ISOMERASE, CHLOROPLASTIC"/>
    <property type="match status" value="1"/>
</dbReference>
<dbReference type="Pfam" id="PF00639">
    <property type="entry name" value="Rotamase"/>
    <property type="match status" value="1"/>
</dbReference>
<dbReference type="EMBL" id="CAXAMN010029027">
    <property type="protein sequence ID" value="CAK9118486.1"/>
    <property type="molecule type" value="Genomic_DNA"/>
</dbReference>
<evidence type="ECO:0000259" key="3">
    <source>
        <dbReference type="PROSITE" id="PS50198"/>
    </source>
</evidence>
<evidence type="ECO:0000259" key="2">
    <source>
        <dbReference type="PROSITE" id="PS50072"/>
    </source>
</evidence>
<dbReference type="InterPro" id="IPR002937">
    <property type="entry name" value="Amino_oxidase"/>
</dbReference>
<organism evidence="4 5">
    <name type="scientific">Durusdinium trenchii</name>
    <dbReference type="NCBI Taxonomy" id="1381693"/>
    <lineage>
        <taxon>Eukaryota</taxon>
        <taxon>Sar</taxon>
        <taxon>Alveolata</taxon>
        <taxon>Dinophyceae</taxon>
        <taxon>Suessiales</taxon>
        <taxon>Symbiodiniaceae</taxon>
        <taxon>Durusdinium</taxon>
    </lineage>
</organism>
<dbReference type="Gene3D" id="2.40.100.10">
    <property type="entry name" value="Cyclophilin-like"/>
    <property type="match status" value="1"/>
</dbReference>
<comment type="caution">
    <text evidence="4">The sequence shown here is derived from an EMBL/GenBank/DDBJ whole genome shotgun (WGS) entry which is preliminary data.</text>
</comment>
<dbReference type="InterPro" id="IPR002130">
    <property type="entry name" value="Cyclophilin-type_PPIase_dom"/>
</dbReference>
<dbReference type="InterPro" id="IPR046357">
    <property type="entry name" value="PPIase_dom_sf"/>
</dbReference>
<evidence type="ECO:0008006" key="6">
    <source>
        <dbReference type="Google" id="ProtNLM"/>
    </source>
</evidence>
<dbReference type="Pfam" id="PF00160">
    <property type="entry name" value="Pro_isomerase"/>
    <property type="match status" value="1"/>
</dbReference>
<dbReference type="InterPro" id="IPR045892">
    <property type="entry name" value="CrtISO-like"/>
</dbReference>
<dbReference type="PANTHER" id="PTHR46313">
    <property type="match status" value="1"/>
</dbReference>
<dbReference type="Pfam" id="PF01593">
    <property type="entry name" value="Amino_oxidase"/>
    <property type="match status" value="1"/>
</dbReference>
<name>A0ABP0T1Y6_9DINO</name>
<dbReference type="InterPro" id="IPR029000">
    <property type="entry name" value="Cyclophilin-like_dom_sf"/>
</dbReference>
<reference evidence="4 5" key="1">
    <citation type="submission" date="2024-02" db="EMBL/GenBank/DDBJ databases">
        <authorList>
            <person name="Chen Y."/>
            <person name="Shah S."/>
            <person name="Dougan E. K."/>
            <person name="Thang M."/>
            <person name="Chan C."/>
        </authorList>
    </citation>
    <scope>NUCLEOTIDE SEQUENCE [LARGE SCALE GENOMIC DNA]</scope>
</reference>
<accession>A0ABP0T1Y6</accession>
<evidence type="ECO:0000313" key="5">
    <source>
        <dbReference type="Proteomes" id="UP001642484"/>
    </source>
</evidence>
<keyword evidence="1" id="KW-0697">Rotamase</keyword>
<dbReference type="Gene3D" id="3.10.50.40">
    <property type="match status" value="1"/>
</dbReference>
<dbReference type="Gene3D" id="3.50.50.60">
    <property type="entry name" value="FAD/NAD(P)-binding domain"/>
    <property type="match status" value="2"/>
</dbReference>
<dbReference type="InterPro" id="IPR000297">
    <property type="entry name" value="PPIase_PpiC"/>
</dbReference>
<evidence type="ECO:0000313" key="4">
    <source>
        <dbReference type="EMBL" id="CAK9118486.1"/>
    </source>
</evidence>
<sequence>MAALPEVQPFLRAHPQAASTQVLRRSLPCKASQTSGSGARYPSLGALACALSTSTCARRSWLLRASARRCRVRSCASSQHESHETDVVLVGSGLGSLSCAAVLAAAGRHVTVCESHYRLGGACHTFTAKVAGAGEFHFESGPSLYSGLSLEESPSQLKHVFQIVGKEPQWIQYDRWNAFLPEGEVNVAVGYQEVVQKLLPAYGGTDAVAQWQKLMSELKPMSDALYNAPPFGALRDDSWAAVTMGRFFRRLGPLLFDIPGGAARLSQPFEDFLREVGVTDSFVKNYLSLFSFLLQGLPSYGSPTSMMAYMMADLYRKGGTCLDYPKGGSEAIVQALLDGIEEKSPSAKIWSQAHVEDILVEQGRAVGVRLKNGATIRAREAVVSGADIGVTQQLLANAEAPELEGFFEEQWGEFEPLNSFIHIHLGFRGEGLPTAHSPEFPAQWGVVNDWSDLEAARNVVLVSVPSLLDPDFAPKGFHSLHAYTPATERWADWEHLDRSSAEYRQKKAEAADFLYQAIERQVPDIRSRVVFEKVGTPLTHARFLRKPKGAYGWRVLAGSNLPSHKTPLAGLHLCGDSTYPGIGVPSAAMSGHICANNILSVTEHWSLLDRIREWHYELDMSCLGFALASSRLVGRGSLEVGHNAPNQWRLEKSDVEIRKEAQKRAKERIPGRPVVFLDIEVAGHPAARVVCELFSDLVPKTAENFRCLCTGEKGYSTAGKPLHLKGNAFHRVVPGFAVQGGDITRGDGTGGESVYGGTFEDESFDLSHDAPGLLSMANRGPNTNNSQFFILTKACPKLDLKHVIFGRVLEGMSTIRRIEEVCGTADAGSELCRAQKHHGVLAFRPGLGDAKSVIVDCGVLDDEEKPRDSKRSKTGPSEAHLFHILKKYKGARKAETWKGGEITLTKGKAKLVVENLRKRLIASTTLELLFVELARDHSDDPTCKNGGDLGEVERGSLQPKVEEVGFALQPKELSEVFEDEFGVHLLYRSG</sequence>
<keyword evidence="1" id="KW-0413">Isomerase</keyword>
<gene>
    <name evidence="4" type="ORF">CCMP2556_LOCUS55560</name>
</gene>
<proteinExistence type="predicted"/>
<evidence type="ECO:0000256" key="1">
    <source>
        <dbReference type="PROSITE-ProRule" id="PRU00278"/>
    </source>
</evidence>
<protein>
    <recommendedName>
        <fullName evidence="6">Peptidylprolyl isomerase</fullName>
    </recommendedName>
</protein>
<feature type="domain" description="PPIase cyclophilin-type" evidence="2">
    <location>
        <begin position="676"/>
        <end position="859"/>
    </location>
</feature>